<dbReference type="PANTHER" id="PTHR43461">
    <property type="entry name" value="TRANSMEMBRANE PROTEIN 256"/>
    <property type="match status" value="1"/>
</dbReference>
<evidence type="ECO:0000313" key="8">
    <source>
        <dbReference type="Proteomes" id="UP001218638"/>
    </source>
</evidence>
<dbReference type="RefSeq" id="WP_330930617.1">
    <property type="nucleotide sequence ID" value="NZ_CP119075.1"/>
</dbReference>
<keyword evidence="3 6" id="KW-0812">Transmembrane</keyword>
<dbReference type="PANTHER" id="PTHR43461:SF1">
    <property type="entry name" value="TRANSMEMBRANE PROTEIN 256"/>
    <property type="match status" value="1"/>
</dbReference>
<feature type="transmembrane region" description="Helical" evidence="6">
    <location>
        <begin position="69"/>
        <end position="89"/>
    </location>
</feature>
<dbReference type="Proteomes" id="UP001218638">
    <property type="component" value="Chromosome"/>
</dbReference>
<proteinExistence type="inferred from homology"/>
<evidence type="ECO:0000256" key="6">
    <source>
        <dbReference type="SAM" id="Phobius"/>
    </source>
</evidence>
<evidence type="ECO:0000313" key="7">
    <source>
        <dbReference type="EMBL" id="WED63913.1"/>
    </source>
</evidence>
<accession>A0AAE9ZZ28</accession>
<comment type="subcellular location">
    <subcellularLocation>
        <location evidence="1">Membrane</location>
        <topology evidence="1">Multi-pass membrane protein</topology>
    </subcellularLocation>
</comment>
<evidence type="ECO:0000256" key="4">
    <source>
        <dbReference type="ARBA" id="ARBA00022989"/>
    </source>
</evidence>
<feature type="transmembrane region" description="Helical" evidence="6">
    <location>
        <begin position="95"/>
        <end position="119"/>
    </location>
</feature>
<dbReference type="Pfam" id="PF04241">
    <property type="entry name" value="DUF423"/>
    <property type="match status" value="1"/>
</dbReference>
<gene>
    <name evidence="7" type="ORF">PXH66_16370</name>
</gene>
<dbReference type="KEGG" id="slom:PXH66_16370"/>
<feature type="transmembrane region" description="Helical" evidence="6">
    <location>
        <begin position="41"/>
        <end position="57"/>
    </location>
</feature>
<evidence type="ECO:0000256" key="1">
    <source>
        <dbReference type="ARBA" id="ARBA00004141"/>
    </source>
</evidence>
<name>A0AAE9ZZ28_9BACT</name>
<dbReference type="AlphaFoldDB" id="A0AAE9ZZ28"/>
<protein>
    <submittedName>
        <fullName evidence="7">DUF423 domain-containing protein</fullName>
    </submittedName>
</protein>
<comment type="similarity">
    <text evidence="2">Belongs to the UPF0382 family.</text>
</comment>
<organism evidence="7 8">
    <name type="scientific">Synoicihabitans lomoniglobus</name>
    <dbReference type="NCBI Taxonomy" id="2909285"/>
    <lineage>
        <taxon>Bacteria</taxon>
        <taxon>Pseudomonadati</taxon>
        <taxon>Verrucomicrobiota</taxon>
        <taxon>Opitutia</taxon>
        <taxon>Opitutales</taxon>
        <taxon>Opitutaceae</taxon>
        <taxon>Synoicihabitans</taxon>
    </lineage>
</organism>
<reference evidence="7" key="1">
    <citation type="submission" date="2023-03" db="EMBL/GenBank/DDBJ databases">
        <title>Lomoglobus Profundus gen. nov., sp. nov., a novel member of the phylum Verrucomicrobia, isolated from deep-marine sediment of South China Sea.</title>
        <authorList>
            <person name="Ahmad T."/>
            <person name="Ishaq S.E."/>
            <person name="Wang F."/>
        </authorList>
    </citation>
    <scope>NUCLEOTIDE SEQUENCE</scope>
    <source>
        <strain evidence="7">LMO-M01</strain>
    </source>
</reference>
<sequence>MKNISPIAATAALLGVIFGAFGAHALQETLRAAEMTKTWDTAVLYHLVHALAAWTLAGRPEREFAAARWAGRFWLVGILLFSGSLYLLALGGPRWLGPVTPLGGLALIAGWACAVKAALSEPAGMENS</sequence>
<keyword evidence="8" id="KW-1185">Reference proteome</keyword>
<dbReference type="GO" id="GO:0016020">
    <property type="term" value="C:membrane"/>
    <property type="evidence" value="ECO:0007669"/>
    <property type="project" value="UniProtKB-SubCell"/>
</dbReference>
<evidence type="ECO:0000256" key="5">
    <source>
        <dbReference type="ARBA" id="ARBA00023136"/>
    </source>
</evidence>
<dbReference type="InterPro" id="IPR006696">
    <property type="entry name" value="DUF423"/>
</dbReference>
<dbReference type="EMBL" id="CP119075">
    <property type="protein sequence ID" value="WED63913.1"/>
    <property type="molecule type" value="Genomic_DNA"/>
</dbReference>
<evidence type="ECO:0000256" key="2">
    <source>
        <dbReference type="ARBA" id="ARBA00009694"/>
    </source>
</evidence>
<evidence type="ECO:0000256" key="3">
    <source>
        <dbReference type="ARBA" id="ARBA00022692"/>
    </source>
</evidence>
<keyword evidence="4 6" id="KW-1133">Transmembrane helix</keyword>
<keyword evidence="5 6" id="KW-0472">Membrane</keyword>